<name>A0ABQ2RCW9_9GAMM</name>
<dbReference type="Proteomes" id="UP000619118">
    <property type="component" value="Unassembled WGS sequence"/>
</dbReference>
<proteinExistence type="predicted"/>
<dbReference type="SUPFAM" id="SSF51556">
    <property type="entry name" value="Metallo-dependent hydrolases"/>
    <property type="match status" value="1"/>
</dbReference>
<dbReference type="EMBL" id="BMQX01000013">
    <property type="protein sequence ID" value="GGQ20254.1"/>
    <property type="molecule type" value="Genomic_DNA"/>
</dbReference>
<keyword evidence="2" id="KW-1185">Reference proteome</keyword>
<reference evidence="2" key="1">
    <citation type="journal article" date="2019" name="Int. J. Syst. Evol. Microbiol.">
        <title>The Global Catalogue of Microorganisms (GCM) 10K type strain sequencing project: providing services to taxonomists for standard genome sequencing and annotation.</title>
        <authorList>
            <consortium name="The Broad Institute Genomics Platform"/>
            <consortium name="The Broad Institute Genome Sequencing Center for Infectious Disease"/>
            <person name="Wu L."/>
            <person name="Ma J."/>
        </authorList>
    </citation>
    <scope>NUCLEOTIDE SEQUENCE [LARGE SCALE GENOMIC DNA]</scope>
    <source>
        <strain evidence="2">JCM 32306</strain>
    </source>
</reference>
<organism evidence="1 2">
    <name type="scientific">Shewanella litoralis</name>
    <dbReference type="NCBI Taxonomy" id="2282700"/>
    <lineage>
        <taxon>Bacteria</taxon>
        <taxon>Pseudomonadati</taxon>
        <taxon>Pseudomonadota</taxon>
        <taxon>Gammaproteobacteria</taxon>
        <taxon>Alteromonadales</taxon>
        <taxon>Shewanellaceae</taxon>
        <taxon>Shewanella</taxon>
    </lineage>
</organism>
<dbReference type="RefSeq" id="WP_160053484.1">
    <property type="nucleotide sequence ID" value="NZ_BMQX01000013.1"/>
</dbReference>
<evidence type="ECO:0000313" key="1">
    <source>
        <dbReference type="EMBL" id="GGQ20254.1"/>
    </source>
</evidence>
<dbReference type="PANTHER" id="PTHR10443:SF12">
    <property type="entry name" value="DIPEPTIDASE"/>
    <property type="match status" value="1"/>
</dbReference>
<dbReference type="Gene3D" id="3.20.20.140">
    <property type="entry name" value="Metal-dependent hydrolases"/>
    <property type="match status" value="1"/>
</dbReference>
<evidence type="ECO:0000313" key="2">
    <source>
        <dbReference type="Proteomes" id="UP000619118"/>
    </source>
</evidence>
<dbReference type="InterPro" id="IPR008257">
    <property type="entry name" value="Pept_M19"/>
</dbReference>
<sequence length="402" mass="44581">MTLKVCNPTRRHIIKGLGAATLLSPLYSMPTWAAKFPRLYVDGLSFLPNDINDVKASKLDAFIADISAIETIEQSDGTKNYKRTYQACINSIKQAAKTVNENPEIYLQGLTGADIDKARAQQRTAVYFQIQGADCVEADGISANGNPPLWPQLESLHQQGLRVLQLTHHYGNRFAGGALDNNGKQGLNKPLTTAGHALITELNKRNMLIDVSHSSEQTALDTAKASQSPIVLSHGAARHFVNHARCSSDEVIRAVADTGGVFGVFMMSFWLTNNPTPTIEDYIDQLEYVAKIGGVDCVAIANDFPLRGQENLLALNNNNSEGVKEYLDWWHSLQSRNVLGFDVEPKHVVIPEFNHIDRMSRIDDALKKARFKSSDRDRFMGGNWQRVMKKVLIKPLVKVKKG</sequence>
<dbReference type="InterPro" id="IPR032466">
    <property type="entry name" value="Metal_Hydrolase"/>
</dbReference>
<comment type="caution">
    <text evidence="1">The sequence shown here is derived from an EMBL/GenBank/DDBJ whole genome shotgun (WGS) entry which is preliminary data.</text>
</comment>
<gene>
    <name evidence="1" type="ORF">GCM10009411_20550</name>
</gene>
<dbReference type="Pfam" id="PF01244">
    <property type="entry name" value="Peptidase_M19"/>
    <property type="match status" value="1"/>
</dbReference>
<dbReference type="PROSITE" id="PS51365">
    <property type="entry name" value="RENAL_DIPEPTIDASE_2"/>
    <property type="match status" value="1"/>
</dbReference>
<accession>A0ABQ2RCW9</accession>
<protein>
    <submittedName>
        <fullName evidence="1">Peptidase M19</fullName>
    </submittedName>
</protein>
<dbReference type="PANTHER" id="PTHR10443">
    <property type="entry name" value="MICROSOMAL DIPEPTIDASE"/>
    <property type="match status" value="1"/>
</dbReference>